<dbReference type="EMBL" id="LZZM01000183">
    <property type="protein sequence ID" value="OOM75607.1"/>
    <property type="molecule type" value="Genomic_DNA"/>
</dbReference>
<protein>
    <submittedName>
        <fullName evidence="5">HTH-type transcriptional regulator MhqR</fullName>
    </submittedName>
</protein>
<keyword evidence="1" id="KW-0805">Transcription regulation</keyword>
<dbReference type="Gene3D" id="1.10.10.10">
    <property type="entry name" value="Winged helix-like DNA-binding domain superfamily/Winged helix DNA-binding domain"/>
    <property type="match status" value="1"/>
</dbReference>
<gene>
    <name evidence="5" type="primary">mhqR_3</name>
    <name evidence="5" type="ORF">CLPUN_31700</name>
</gene>
<dbReference type="PANTHER" id="PTHR42756:SF1">
    <property type="entry name" value="TRANSCRIPTIONAL REPRESSOR OF EMRAB OPERON"/>
    <property type="match status" value="1"/>
</dbReference>
<organism evidence="5 6">
    <name type="scientific">Clostridium puniceum</name>
    <dbReference type="NCBI Taxonomy" id="29367"/>
    <lineage>
        <taxon>Bacteria</taxon>
        <taxon>Bacillati</taxon>
        <taxon>Bacillota</taxon>
        <taxon>Clostridia</taxon>
        <taxon>Eubacteriales</taxon>
        <taxon>Clostridiaceae</taxon>
        <taxon>Clostridium</taxon>
    </lineage>
</organism>
<dbReference type="InterPro" id="IPR000835">
    <property type="entry name" value="HTH_MarR-typ"/>
</dbReference>
<evidence type="ECO:0000313" key="6">
    <source>
        <dbReference type="Proteomes" id="UP000190890"/>
    </source>
</evidence>
<accession>A0A1S8TCQ6</accession>
<keyword evidence="3" id="KW-0804">Transcription</keyword>
<comment type="caution">
    <text evidence="5">The sequence shown here is derived from an EMBL/GenBank/DDBJ whole genome shotgun (WGS) entry which is preliminary data.</text>
</comment>
<dbReference type="Proteomes" id="UP000190890">
    <property type="component" value="Unassembled WGS sequence"/>
</dbReference>
<dbReference type="Pfam" id="PF12802">
    <property type="entry name" value="MarR_2"/>
    <property type="match status" value="1"/>
</dbReference>
<proteinExistence type="predicted"/>
<reference evidence="5 6" key="1">
    <citation type="submission" date="2016-05" db="EMBL/GenBank/DDBJ databases">
        <title>Microbial solvent formation.</title>
        <authorList>
            <person name="Poehlein A."/>
            <person name="Montoya Solano J.D."/>
            <person name="Flitsch S."/>
            <person name="Krabben P."/>
            <person name="Duerre P."/>
            <person name="Daniel R."/>
        </authorList>
    </citation>
    <scope>NUCLEOTIDE SEQUENCE [LARGE SCALE GENOMIC DNA]</scope>
    <source>
        <strain evidence="5 6">DSM 2619</strain>
    </source>
</reference>
<evidence type="ECO:0000256" key="1">
    <source>
        <dbReference type="ARBA" id="ARBA00023015"/>
    </source>
</evidence>
<dbReference type="PROSITE" id="PS50995">
    <property type="entry name" value="HTH_MARR_2"/>
    <property type="match status" value="1"/>
</dbReference>
<dbReference type="PRINTS" id="PR00598">
    <property type="entry name" value="HTHMARR"/>
</dbReference>
<dbReference type="GO" id="GO:0003700">
    <property type="term" value="F:DNA-binding transcription factor activity"/>
    <property type="evidence" value="ECO:0007669"/>
    <property type="project" value="InterPro"/>
</dbReference>
<dbReference type="InterPro" id="IPR036388">
    <property type="entry name" value="WH-like_DNA-bd_sf"/>
</dbReference>
<dbReference type="GO" id="GO:0003677">
    <property type="term" value="F:DNA binding"/>
    <property type="evidence" value="ECO:0007669"/>
    <property type="project" value="UniProtKB-KW"/>
</dbReference>
<evidence type="ECO:0000313" key="5">
    <source>
        <dbReference type="EMBL" id="OOM75607.1"/>
    </source>
</evidence>
<dbReference type="InterPro" id="IPR036390">
    <property type="entry name" value="WH_DNA-bd_sf"/>
</dbReference>
<dbReference type="PANTHER" id="PTHR42756">
    <property type="entry name" value="TRANSCRIPTIONAL REGULATOR, MARR"/>
    <property type="match status" value="1"/>
</dbReference>
<evidence type="ECO:0000256" key="2">
    <source>
        <dbReference type="ARBA" id="ARBA00023125"/>
    </source>
</evidence>
<keyword evidence="2" id="KW-0238">DNA-binding</keyword>
<dbReference type="STRING" id="29367.CLPUN_31700"/>
<dbReference type="SUPFAM" id="SSF46785">
    <property type="entry name" value="Winged helix' DNA-binding domain"/>
    <property type="match status" value="1"/>
</dbReference>
<keyword evidence="6" id="KW-1185">Reference proteome</keyword>
<evidence type="ECO:0000256" key="3">
    <source>
        <dbReference type="ARBA" id="ARBA00023163"/>
    </source>
</evidence>
<name>A0A1S8TCQ6_9CLOT</name>
<feature type="domain" description="HTH marR-type" evidence="4">
    <location>
        <begin position="13"/>
        <end position="147"/>
    </location>
</feature>
<evidence type="ECO:0000259" key="4">
    <source>
        <dbReference type="PROSITE" id="PS50995"/>
    </source>
</evidence>
<dbReference type="AlphaFoldDB" id="A0A1S8TCQ6"/>
<dbReference type="SMART" id="SM00347">
    <property type="entry name" value="HTH_MARR"/>
    <property type="match status" value="1"/>
</dbReference>
<sequence length="153" mass="17894">MEKENSNDKLKNDLDILKDIFSVFKLTNKYYIKLCKKLKMKEIEFQALYLIYISKDKGVKMSLLSDELEIVKSGVTVLVDKLSLAGLVKRRPDLDDRRIMNVIITKKGNEIMNDIFQNNGIFKICVLDFIQQDEKEFLCNLIIKVKEKLENKV</sequence>
<dbReference type="OrthoDB" id="6400170at2"/>
<dbReference type="RefSeq" id="WP_077848237.1">
    <property type="nucleotide sequence ID" value="NZ_LZZM01000183.1"/>
</dbReference>